<evidence type="ECO:0000313" key="2">
    <source>
        <dbReference type="EMBL" id="CAA9389920.1"/>
    </source>
</evidence>
<feature type="non-terminal residue" evidence="2">
    <location>
        <position position="1"/>
    </location>
</feature>
<dbReference type="AlphaFoldDB" id="A0A6J4NRS9"/>
<feature type="non-terminal residue" evidence="2">
    <location>
        <position position="150"/>
    </location>
</feature>
<evidence type="ECO:0000256" key="1">
    <source>
        <dbReference type="SAM" id="MobiDB-lite"/>
    </source>
</evidence>
<feature type="compositionally biased region" description="Basic residues" evidence="1">
    <location>
        <begin position="8"/>
        <end position="27"/>
    </location>
</feature>
<keyword evidence="2" id="KW-0413">Isomerase</keyword>
<dbReference type="EMBL" id="CADCUU010000058">
    <property type="protein sequence ID" value="CAA9389920.1"/>
    <property type="molecule type" value="Genomic_DNA"/>
</dbReference>
<feature type="region of interest" description="Disordered" evidence="1">
    <location>
        <begin position="1"/>
        <end position="111"/>
    </location>
</feature>
<feature type="compositionally biased region" description="Basic residues" evidence="1">
    <location>
        <begin position="66"/>
        <end position="84"/>
    </location>
</feature>
<organism evidence="2">
    <name type="scientific">uncultured Rubellimicrobium sp</name>
    <dbReference type="NCBI Taxonomy" id="543078"/>
    <lineage>
        <taxon>Bacteria</taxon>
        <taxon>Pseudomonadati</taxon>
        <taxon>Pseudomonadota</taxon>
        <taxon>Alphaproteobacteria</taxon>
        <taxon>Rhodobacterales</taxon>
        <taxon>Roseobacteraceae</taxon>
        <taxon>Rubellimicrobium</taxon>
        <taxon>environmental samples</taxon>
    </lineage>
</organism>
<feature type="compositionally biased region" description="Basic residues" evidence="1">
    <location>
        <begin position="35"/>
        <end position="44"/>
    </location>
</feature>
<accession>A0A6J4NRS9</accession>
<protein>
    <submittedName>
        <fullName evidence="2">L-fucose mutarotase</fullName>
        <ecNumber evidence="2">5.1.3.29</ecNumber>
    </submittedName>
</protein>
<proteinExistence type="predicted"/>
<sequence length="150" mass="17309">AQGDRQPAQRRRALRAQGHGPRRRAGPGRHQLPGRQHRPPHRAGRTPPHGQPVRRRGRRGDPVRPPPRHLRGRLRRPHGGRGRPLRGAPRPDGSPERHRPRRRPRGAHDLHRALRLLRHGARRLCRDPDRRAPLLRLHHVPQGRHPARGL</sequence>
<dbReference type="EC" id="5.1.3.29" evidence="2"/>
<name>A0A6J4NRS9_9RHOB</name>
<reference evidence="2" key="1">
    <citation type="submission" date="2020-02" db="EMBL/GenBank/DDBJ databases">
        <authorList>
            <person name="Meier V. D."/>
        </authorList>
    </citation>
    <scope>NUCLEOTIDE SEQUENCE</scope>
    <source>
        <strain evidence="2">AVDCRST_MAG15</strain>
    </source>
</reference>
<gene>
    <name evidence="2" type="ORF">AVDCRST_MAG15-384</name>
</gene>
<dbReference type="GO" id="GO:0036373">
    <property type="term" value="F:L-fucose mutarotase activity"/>
    <property type="evidence" value="ECO:0007669"/>
    <property type="project" value="UniProtKB-EC"/>
</dbReference>